<dbReference type="GO" id="GO:0003988">
    <property type="term" value="F:acetyl-CoA C-acyltransferase activity"/>
    <property type="evidence" value="ECO:0007669"/>
    <property type="project" value="UniProtKB-ARBA"/>
</dbReference>
<dbReference type="InterPro" id="IPR002155">
    <property type="entry name" value="Thiolase"/>
</dbReference>
<dbReference type="STRING" id="439228.SAMN06295920_107151"/>
<dbReference type="EMBL" id="FUYM01000007">
    <property type="protein sequence ID" value="SKB86263.1"/>
    <property type="molecule type" value="Genomic_DNA"/>
</dbReference>
<gene>
    <name evidence="2" type="ORF">SAMN06295920_107151</name>
</gene>
<dbReference type="SUPFAM" id="SSF53901">
    <property type="entry name" value="Thiolase-like"/>
    <property type="match status" value="2"/>
</dbReference>
<sequence length="396" mass="43003">MMVIRNGGLQAAITGVGMCAPGRGTPRPIMDVMLDAVDEALADAGLTLKDIDGISTFPLRASYENDSPIDVTLLKETLGIECNHFSGGVEGPGQFTSIMAAVGAILSGQARHVLCYRTLAQYTQQLIDRATPAKPGPKPRVSGKWMYHRPFDVMSPVTCTAMMLRRHMHEFGTTREQVAATVLNSRRNAQRNPRALHRGPLTMDDYMNARMISDPLGLYDCDALLDASTVIIVSALDAARDLRKPPIVIEAMSGRIAGRYSWDQYEPLWGMMALETGPHLWTHTDLKPKDVKLANLYDGFSFQAMLWLEALGFCKHGESGPFVEDGTRIALDGELPLNTGGGQLSAGRMHGYGLLWETCIQLWGEGGERQVPNAPKVGVTAAGGGPLAGCLLLRRD</sequence>
<dbReference type="PANTHER" id="PTHR42870:SF1">
    <property type="entry name" value="NON-SPECIFIC LIPID-TRANSFER PROTEIN-LIKE 2"/>
    <property type="match status" value="1"/>
</dbReference>
<dbReference type="Pfam" id="PF22691">
    <property type="entry name" value="Thiolase_C_1"/>
    <property type="match status" value="1"/>
</dbReference>
<evidence type="ECO:0000313" key="3">
    <source>
        <dbReference type="Proteomes" id="UP000189818"/>
    </source>
</evidence>
<accession>A0A1T5EQL7</accession>
<dbReference type="RefSeq" id="WP_079649248.1">
    <property type="nucleotide sequence ID" value="NZ_FUYM01000007.1"/>
</dbReference>
<dbReference type="Gene3D" id="3.40.47.10">
    <property type="match status" value="1"/>
</dbReference>
<evidence type="ECO:0000259" key="1">
    <source>
        <dbReference type="Pfam" id="PF22691"/>
    </source>
</evidence>
<keyword evidence="3" id="KW-1185">Reference proteome</keyword>
<name>A0A1T5EQL7_9SPHN</name>
<dbReference type="CDD" id="cd00829">
    <property type="entry name" value="SCP-x_thiolase"/>
    <property type="match status" value="1"/>
</dbReference>
<dbReference type="PIRSF" id="PIRSF000429">
    <property type="entry name" value="Ac-CoA_Ac_transf"/>
    <property type="match status" value="1"/>
</dbReference>
<proteinExistence type="predicted"/>
<protein>
    <submittedName>
        <fullName evidence="2">Acetyl-CoA acetyltransferase</fullName>
    </submittedName>
</protein>
<dbReference type="PANTHER" id="PTHR42870">
    <property type="entry name" value="ACETYL-COA C-ACETYLTRANSFERASE"/>
    <property type="match status" value="1"/>
</dbReference>
<dbReference type="Proteomes" id="UP000189818">
    <property type="component" value="Unassembled WGS sequence"/>
</dbReference>
<reference evidence="3" key="1">
    <citation type="submission" date="2017-02" db="EMBL/GenBank/DDBJ databases">
        <authorList>
            <person name="Varghese N."/>
            <person name="Submissions S."/>
        </authorList>
    </citation>
    <scope>NUCLEOTIDE SEQUENCE [LARGE SCALE GENOMIC DNA]</scope>
    <source>
        <strain evidence="3">UM2</strain>
    </source>
</reference>
<organism evidence="2 3">
    <name type="scientific">Rhizorhabdus histidinilytica</name>
    <dbReference type="NCBI Taxonomy" id="439228"/>
    <lineage>
        <taxon>Bacteria</taxon>
        <taxon>Pseudomonadati</taxon>
        <taxon>Pseudomonadota</taxon>
        <taxon>Alphaproteobacteria</taxon>
        <taxon>Sphingomonadales</taxon>
        <taxon>Sphingomonadaceae</taxon>
        <taxon>Rhizorhabdus</taxon>
    </lineage>
</organism>
<dbReference type="AlphaFoldDB" id="A0A1T5EQL7"/>
<feature type="domain" description="Thiolase C-terminal" evidence="1">
    <location>
        <begin position="275"/>
        <end position="387"/>
    </location>
</feature>
<keyword evidence="2" id="KW-0808">Transferase</keyword>
<dbReference type="InterPro" id="IPR055140">
    <property type="entry name" value="Thiolase_C_2"/>
</dbReference>
<evidence type="ECO:0000313" key="2">
    <source>
        <dbReference type="EMBL" id="SKB86263.1"/>
    </source>
</evidence>
<dbReference type="InterPro" id="IPR016039">
    <property type="entry name" value="Thiolase-like"/>
</dbReference>